<dbReference type="Proteomes" id="UP000063229">
    <property type="component" value="Chromosome"/>
</dbReference>
<dbReference type="Pfam" id="PF26607">
    <property type="entry name" value="DUF8189"/>
    <property type="match status" value="1"/>
</dbReference>
<dbReference type="Gene3D" id="2.120.10.70">
    <property type="entry name" value="Fucose-specific lectin"/>
    <property type="match status" value="1"/>
</dbReference>
<protein>
    <recommendedName>
        <fullName evidence="1">PLL-like beta propeller domain-containing protein</fullName>
    </recommendedName>
</protein>
<dbReference type="AlphaFoldDB" id="A0A0X1SZ53"/>
<feature type="domain" description="PLL-like beta propeller" evidence="1">
    <location>
        <begin position="57"/>
        <end position="291"/>
    </location>
</feature>
<keyword evidence="3" id="KW-1185">Reference proteome</keyword>
<proteinExistence type="predicted"/>
<reference evidence="2 3" key="1">
    <citation type="submission" date="2016-01" db="EMBL/GenBank/DDBJ databases">
        <authorList>
            <person name="McClelland M."/>
            <person name="Jain A."/>
            <person name="Saraogi P."/>
            <person name="Mendelson R."/>
            <person name="Westerman R."/>
            <person name="SanMiguel P."/>
            <person name="Csonka L."/>
        </authorList>
    </citation>
    <scope>NUCLEOTIDE SEQUENCE [LARGE SCALE GENOMIC DNA]</scope>
    <source>
        <strain evidence="2 3">NCPPB 2472</strain>
    </source>
</reference>
<gene>
    <name evidence="2" type="ORF">AWM79_06985</name>
</gene>
<evidence type="ECO:0000259" key="1">
    <source>
        <dbReference type="Pfam" id="PF26607"/>
    </source>
</evidence>
<evidence type="ECO:0000313" key="2">
    <source>
        <dbReference type="EMBL" id="AMB85067.1"/>
    </source>
</evidence>
<dbReference type="EMBL" id="CP014135">
    <property type="protein sequence ID" value="AMB85067.1"/>
    <property type="molecule type" value="Genomic_DNA"/>
</dbReference>
<dbReference type="SUPFAM" id="SSF89372">
    <property type="entry name" value="Fucose-specific lectin"/>
    <property type="match status" value="2"/>
</dbReference>
<dbReference type="KEGG" id="pagb:AWM79_06985"/>
<dbReference type="InterPro" id="IPR058502">
    <property type="entry name" value="PLL-like_beta-prop"/>
</dbReference>
<evidence type="ECO:0000313" key="3">
    <source>
        <dbReference type="Proteomes" id="UP000063229"/>
    </source>
</evidence>
<sequence>MSSLYPESLYHATYIFDFPPVLGAQVPLTGTSPSEYTTPNRPALAMFNKQLWCVYRSGRDNNKLCYCFTSPQQIGSWSGEFEIPGQTTAEGPALIVFNDNLYCVYVGAGGDNSLYSTYWSNKKSSWSDAKKLPNHHSAYDPALAVFQGKLWCVYVQNARDDKLHYSTLDDVDAQWSKGKPFSDHLSGAGPALAASNNMLLCVHRGGGTDEDLWETSYDGTQWSDDKRLLTGLTHTEASSDGPGLIFREDQSLFVVAYKGAGSDTNLYTATRKIRDKLWTHVTNLFGSRTQAGPALESCLFKLDGENVVQYHYVYRGVAT</sequence>
<organism evidence="2 3">
    <name type="scientific">Pseudomonas agarici</name>
    <dbReference type="NCBI Taxonomy" id="46677"/>
    <lineage>
        <taxon>Bacteria</taxon>
        <taxon>Pseudomonadati</taxon>
        <taxon>Pseudomonadota</taxon>
        <taxon>Gammaproteobacteria</taxon>
        <taxon>Pseudomonadales</taxon>
        <taxon>Pseudomonadaceae</taxon>
        <taxon>Pseudomonas</taxon>
    </lineage>
</organism>
<name>A0A0X1SZ53_PSEAA</name>
<dbReference type="STRING" id="46677.AWM79_06985"/>
<accession>A0A0X1SZ53</accession>